<evidence type="ECO:0000256" key="5">
    <source>
        <dbReference type="SAM" id="MobiDB-lite"/>
    </source>
</evidence>
<dbReference type="PIRSF" id="PIRSF016821">
    <property type="entry name" value="HSP15"/>
    <property type="match status" value="1"/>
</dbReference>
<evidence type="ECO:0000256" key="3">
    <source>
        <dbReference type="ARBA" id="ARBA00023125"/>
    </source>
</evidence>
<protein>
    <recommendedName>
        <fullName evidence="4">Heat shock protein 15</fullName>
    </recommendedName>
</protein>
<dbReference type="Proteomes" id="UP001430193">
    <property type="component" value="Unassembled WGS sequence"/>
</dbReference>
<name>A0ABS2KLB9_9GAMM</name>
<dbReference type="InterPro" id="IPR036986">
    <property type="entry name" value="S4_RNA-bd_sf"/>
</dbReference>
<dbReference type="Gene3D" id="3.10.290.10">
    <property type="entry name" value="RNA-binding S4 domain"/>
    <property type="match status" value="1"/>
</dbReference>
<keyword evidence="2 4" id="KW-0694">RNA-binding</keyword>
<dbReference type="InterPro" id="IPR002942">
    <property type="entry name" value="S4_RNA-bd"/>
</dbReference>
<evidence type="ECO:0000313" key="7">
    <source>
        <dbReference type="EMBL" id="MBM7131719.1"/>
    </source>
</evidence>
<comment type="caution">
    <text evidence="7">The sequence shown here is derived from an EMBL/GenBank/DDBJ whole genome shotgun (WGS) entry which is preliminary data.</text>
</comment>
<reference evidence="7" key="1">
    <citation type="submission" date="2020-10" db="EMBL/GenBank/DDBJ databases">
        <title>Phylogeny of dyella-like bacteria.</title>
        <authorList>
            <person name="Fu J."/>
        </authorList>
    </citation>
    <scope>NUCLEOTIDE SEQUENCE</scope>
    <source>
        <strain evidence="7">DHON07</strain>
    </source>
</reference>
<evidence type="ECO:0000256" key="2">
    <source>
        <dbReference type="ARBA" id="ARBA00022884"/>
    </source>
</evidence>
<evidence type="ECO:0000259" key="6">
    <source>
        <dbReference type="SMART" id="SM00363"/>
    </source>
</evidence>
<sequence length="137" mass="15407">MTPMSDSSLPSFVAVRADVWLWAARMFKTRSLAKQAIDGGKVDVNGTGCKPSKTLHVGDTVRLTRGEERLELEIMALSEQRGPASAAQLLYRETEASRVAREQLRESRRLSGAGLNRPPTRPNKQERRELRRLKDFS</sequence>
<dbReference type="InterPro" id="IPR025708">
    <property type="entry name" value="HSP15"/>
</dbReference>
<evidence type="ECO:0000256" key="4">
    <source>
        <dbReference type="PIRNR" id="PIRNR016821"/>
    </source>
</evidence>
<keyword evidence="8" id="KW-1185">Reference proteome</keyword>
<dbReference type="PROSITE" id="PS50889">
    <property type="entry name" value="S4"/>
    <property type="match status" value="1"/>
</dbReference>
<dbReference type="SMART" id="SM00363">
    <property type="entry name" value="S4"/>
    <property type="match status" value="1"/>
</dbReference>
<evidence type="ECO:0000256" key="1">
    <source>
        <dbReference type="ARBA" id="ARBA00008396"/>
    </source>
</evidence>
<evidence type="ECO:0000313" key="8">
    <source>
        <dbReference type="Proteomes" id="UP001430193"/>
    </source>
</evidence>
<gene>
    <name evidence="7" type="ORF">ISS99_19525</name>
</gene>
<comment type="similarity">
    <text evidence="1 4">Belongs to the HSP15 family.</text>
</comment>
<dbReference type="SUPFAM" id="SSF55174">
    <property type="entry name" value="Alpha-L RNA-binding motif"/>
    <property type="match status" value="1"/>
</dbReference>
<keyword evidence="3 4" id="KW-0238">DNA-binding</keyword>
<feature type="region of interest" description="Disordered" evidence="5">
    <location>
        <begin position="106"/>
        <end position="137"/>
    </location>
</feature>
<feature type="domain" description="RNA-binding S4" evidence="6">
    <location>
        <begin position="15"/>
        <end position="80"/>
    </location>
</feature>
<dbReference type="CDD" id="cd00165">
    <property type="entry name" value="S4"/>
    <property type="match status" value="1"/>
</dbReference>
<dbReference type="EMBL" id="JADIKF010000040">
    <property type="protein sequence ID" value="MBM7131719.1"/>
    <property type="molecule type" value="Genomic_DNA"/>
</dbReference>
<proteinExistence type="inferred from homology"/>
<accession>A0ABS2KLB9</accession>
<dbReference type="Pfam" id="PF01479">
    <property type="entry name" value="S4"/>
    <property type="match status" value="1"/>
</dbReference>
<organism evidence="7 8">
    <name type="scientific">Dyella mobilis</name>
    <dbReference type="NCBI Taxonomy" id="1849582"/>
    <lineage>
        <taxon>Bacteria</taxon>
        <taxon>Pseudomonadati</taxon>
        <taxon>Pseudomonadota</taxon>
        <taxon>Gammaproteobacteria</taxon>
        <taxon>Lysobacterales</taxon>
        <taxon>Rhodanobacteraceae</taxon>
        <taxon>Dyella</taxon>
    </lineage>
</organism>
<feature type="compositionally biased region" description="Basic and acidic residues" evidence="5">
    <location>
        <begin position="123"/>
        <end position="137"/>
    </location>
</feature>